<dbReference type="SUPFAM" id="SSF51556">
    <property type="entry name" value="Metallo-dependent hydrolases"/>
    <property type="match status" value="1"/>
</dbReference>
<dbReference type="Pfam" id="PF01026">
    <property type="entry name" value="TatD_DNase"/>
    <property type="match status" value="1"/>
</dbReference>
<dbReference type="PIRSF" id="PIRSF005902">
    <property type="entry name" value="DNase_TatD"/>
    <property type="match status" value="1"/>
</dbReference>
<feature type="binding site" evidence="4">
    <location>
        <position position="95"/>
    </location>
    <ligand>
        <name>a divalent metal cation</name>
        <dbReference type="ChEBI" id="CHEBI:60240"/>
        <label>1</label>
    </ligand>
</feature>
<keyword evidence="3" id="KW-0378">Hydrolase</keyword>
<proteinExistence type="inferred from homology"/>
<dbReference type="GO" id="GO:0046872">
    <property type="term" value="F:metal ion binding"/>
    <property type="evidence" value="ECO:0007669"/>
    <property type="project" value="UniProtKB-KW"/>
</dbReference>
<feature type="binding site" evidence="4">
    <location>
        <position position="129"/>
    </location>
    <ligand>
        <name>a divalent metal cation</name>
        <dbReference type="ChEBI" id="CHEBI:60240"/>
        <label>2</label>
    </ligand>
</feature>
<comment type="caution">
    <text evidence="5">The sequence shown here is derived from an EMBL/GenBank/DDBJ whole genome shotgun (WGS) entry which is preliminary data.</text>
</comment>
<keyword evidence="2 4" id="KW-0479">Metal-binding</keyword>
<evidence type="ECO:0000313" key="5">
    <source>
        <dbReference type="EMBL" id="KAA1173106.1"/>
    </source>
</evidence>
<feature type="binding site" evidence="4">
    <location>
        <position position="7"/>
    </location>
    <ligand>
        <name>a divalent metal cation</name>
        <dbReference type="ChEBI" id="CHEBI:60240"/>
        <label>1</label>
    </ligand>
</feature>
<dbReference type="AlphaFoldDB" id="A0A5B0VEN4"/>
<keyword evidence="6" id="KW-1185">Reference proteome</keyword>
<evidence type="ECO:0000256" key="4">
    <source>
        <dbReference type="PIRSR" id="PIRSR005902-1"/>
    </source>
</evidence>
<dbReference type="GO" id="GO:0005829">
    <property type="term" value="C:cytosol"/>
    <property type="evidence" value="ECO:0007669"/>
    <property type="project" value="TreeGrafter"/>
</dbReference>
<gene>
    <name evidence="5" type="ORF">FWJ25_11440</name>
</gene>
<protein>
    <submittedName>
        <fullName evidence="5">TatD family deoxyribonuclease</fullName>
    </submittedName>
</protein>
<sequence length="265" mass="29977">MEFVDAHCHFDFPRFDGCREEEWALARSMGLTQLVVPGVRRKHWERIRDVSRQFPGVSYCLGIHPWYVSEHDEVDLKALSGLLELRPGGCVGVGECGLDRMRGELREQMPWFEAQVALAARYDYPLIIHSVKTHDEVRSELKRLGWSGRALVHGFSGSYQQAKNLVDRGCFIGVGGVITYSRAAKTREAIRQLPLDSLVLETDAPDMAPAGVDKGQNSPAQLPRIMRVLAELRGMELEEIAFALLKNVRRMYGWVNDTGCPRIRE</sequence>
<feature type="binding site" evidence="4">
    <location>
        <position position="203"/>
    </location>
    <ligand>
        <name>a divalent metal cation</name>
        <dbReference type="ChEBI" id="CHEBI:60240"/>
        <label>1</label>
    </ligand>
</feature>
<dbReference type="GO" id="GO:0016788">
    <property type="term" value="F:hydrolase activity, acting on ester bonds"/>
    <property type="evidence" value="ECO:0007669"/>
    <property type="project" value="InterPro"/>
</dbReference>
<dbReference type="PANTHER" id="PTHR46124">
    <property type="entry name" value="D-AMINOACYL-TRNA DEACYLASE"/>
    <property type="match status" value="1"/>
</dbReference>
<reference evidence="5 6" key="1">
    <citation type="submission" date="2019-08" db="EMBL/GenBank/DDBJ databases">
        <title>Marinobacter ZYF650 sp. nov., a marine bacterium isolated from seawater of the Mariana trench.</title>
        <authorList>
            <person name="Ahmad W."/>
        </authorList>
    </citation>
    <scope>NUCLEOTIDE SEQUENCE [LARGE SCALE GENOMIC DNA]</scope>
    <source>
        <strain evidence="5 6">ZYF650</strain>
    </source>
</reference>
<evidence type="ECO:0000256" key="3">
    <source>
        <dbReference type="ARBA" id="ARBA00022801"/>
    </source>
</evidence>
<dbReference type="InterPro" id="IPR032466">
    <property type="entry name" value="Metal_Hydrolase"/>
</dbReference>
<feature type="binding site" evidence="4">
    <location>
        <position position="9"/>
    </location>
    <ligand>
        <name>a divalent metal cation</name>
        <dbReference type="ChEBI" id="CHEBI:60240"/>
        <label>1</label>
    </ligand>
</feature>
<dbReference type="Gene3D" id="3.20.20.140">
    <property type="entry name" value="Metal-dependent hydrolases"/>
    <property type="match status" value="1"/>
</dbReference>
<comment type="similarity">
    <text evidence="1">Belongs to the metallo-dependent hydrolases superfamily. TatD-type hydrolase family.</text>
</comment>
<dbReference type="RefSeq" id="WP_149600427.1">
    <property type="nucleotide sequence ID" value="NZ_VTUU01000005.1"/>
</dbReference>
<evidence type="ECO:0000256" key="2">
    <source>
        <dbReference type="ARBA" id="ARBA00022723"/>
    </source>
</evidence>
<evidence type="ECO:0000313" key="6">
    <source>
        <dbReference type="Proteomes" id="UP000323161"/>
    </source>
</evidence>
<dbReference type="FunFam" id="3.20.20.140:FF:000005">
    <property type="entry name" value="TatD family hydrolase"/>
    <property type="match status" value="1"/>
</dbReference>
<dbReference type="PANTHER" id="PTHR46124:SF3">
    <property type="entry name" value="HYDROLASE"/>
    <property type="match status" value="1"/>
</dbReference>
<evidence type="ECO:0000256" key="1">
    <source>
        <dbReference type="ARBA" id="ARBA00009275"/>
    </source>
</evidence>
<dbReference type="InterPro" id="IPR018228">
    <property type="entry name" value="DNase_TatD-rel_CS"/>
</dbReference>
<dbReference type="InterPro" id="IPR001130">
    <property type="entry name" value="TatD-like"/>
</dbReference>
<name>A0A5B0VEN4_9GAMM</name>
<dbReference type="Proteomes" id="UP000323161">
    <property type="component" value="Unassembled WGS sequence"/>
</dbReference>
<dbReference type="CDD" id="cd01310">
    <property type="entry name" value="TatD_DNAse"/>
    <property type="match status" value="1"/>
</dbReference>
<dbReference type="PROSITE" id="PS01137">
    <property type="entry name" value="TATD_1"/>
    <property type="match status" value="1"/>
</dbReference>
<feature type="binding site" evidence="4">
    <location>
        <position position="153"/>
    </location>
    <ligand>
        <name>a divalent metal cation</name>
        <dbReference type="ChEBI" id="CHEBI:60240"/>
        <label>2</label>
    </ligand>
</feature>
<dbReference type="EMBL" id="VTUU01000005">
    <property type="protein sequence ID" value="KAA1173106.1"/>
    <property type="molecule type" value="Genomic_DNA"/>
</dbReference>
<dbReference type="PROSITE" id="PS01091">
    <property type="entry name" value="TATD_3"/>
    <property type="match status" value="1"/>
</dbReference>
<accession>A0A5B0VEN4</accession>
<organism evidence="5 6">
    <name type="scientific">Marinobacter salinexigens</name>
    <dbReference type="NCBI Taxonomy" id="2919747"/>
    <lineage>
        <taxon>Bacteria</taxon>
        <taxon>Pseudomonadati</taxon>
        <taxon>Pseudomonadota</taxon>
        <taxon>Gammaproteobacteria</taxon>
        <taxon>Pseudomonadales</taxon>
        <taxon>Marinobacteraceae</taxon>
        <taxon>Marinobacter</taxon>
    </lineage>
</organism>